<proteinExistence type="predicted"/>
<dbReference type="Proteomes" id="UP001595444">
    <property type="component" value="Unassembled WGS sequence"/>
</dbReference>
<accession>A0ABV7D553</accession>
<dbReference type="GO" id="GO:0016787">
    <property type="term" value="F:hydrolase activity"/>
    <property type="evidence" value="ECO:0007669"/>
    <property type="project" value="UniProtKB-KW"/>
</dbReference>
<keyword evidence="1" id="KW-0378">Hydrolase</keyword>
<evidence type="ECO:0000313" key="2">
    <source>
        <dbReference type="Proteomes" id="UP001595444"/>
    </source>
</evidence>
<comment type="caution">
    <text evidence="1">The sequence shown here is derived from an EMBL/GenBank/DDBJ whole genome shotgun (WGS) entry which is preliminary data.</text>
</comment>
<reference evidence="2" key="1">
    <citation type="journal article" date="2019" name="Int. J. Syst. Evol. Microbiol.">
        <title>The Global Catalogue of Microorganisms (GCM) 10K type strain sequencing project: providing services to taxonomists for standard genome sequencing and annotation.</title>
        <authorList>
            <consortium name="The Broad Institute Genomics Platform"/>
            <consortium name="The Broad Institute Genome Sequencing Center for Infectious Disease"/>
            <person name="Wu L."/>
            <person name="Ma J."/>
        </authorList>
    </citation>
    <scope>NUCLEOTIDE SEQUENCE [LARGE SCALE GENOMIC DNA]</scope>
    <source>
        <strain evidence="2">KCTC 62164</strain>
    </source>
</reference>
<dbReference type="SUPFAM" id="SSF53474">
    <property type="entry name" value="alpha/beta-Hydrolases"/>
    <property type="match status" value="1"/>
</dbReference>
<dbReference type="InterPro" id="IPR029058">
    <property type="entry name" value="AB_hydrolase_fold"/>
</dbReference>
<gene>
    <name evidence="1" type="ORF">ACFOKA_08060</name>
</gene>
<sequence>MLNVYEKGATAYVASRYDQRFGYYLYVPEAFSFDCAADYQLIVVIHGSNRTPQTYRDLFKDFATAHKCIVLTPLFPAGIYEDGTEANYKFLRSGGLNFDTILLEMVKEVRGRYMLPDVPFYMHGFSGGGHFAHRFFYFHPQALKAVSIGAPGMVTLLDASQNWHCGVKDFEGRFGQALDYESMRGVAVHMVVGADDTETWEITIEEDDPLWMPGVNDAGRTRLERLAALRHSYEAQGVSVQYSLVTGVGHDGFKLLEPVKAFFASILKQSQSHNRQ</sequence>
<organism evidence="1 2">
    <name type="scientific">Kordiimonas pumila</name>
    <dbReference type="NCBI Taxonomy" id="2161677"/>
    <lineage>
        <taxon>Bacteria</taxon>
        <taxon>Pseudomonadati</taxon>
        <taxon>Pseudomonadota</taxon>
        <taxon>Alphaproteobacteria</taxon>
        <taxon>Kordiimonadales</taxon>
        <taxon>Kordiimonadaceae</taxon>
        <taxon>Kordiimonas</taxon>
    </lineage>
</organism>
<keyword evidence="2" id="KW-1185">Reference proteome</keyword>
<dbReference type="RefSeq" id="WP_194215318.1">
    <property type="nucleotide sequence ID" value="NZ_CP061205.1"/>
</dbReference>
<protein>
    <submittedName>
        <fullName evidence="1">Alpha/beta hydrolase</fullName>
    </submittedName>
</protein>
<name>A0ABV7D553_9PROT</name>
<dbReference type="EMBL" id="JBHRSL010000004">
    <property type="protein sequence ID" value="MFC3051855.1"/>
    <property type="molecule type" value="Genomic_DNA"/>
</dbReference>
<dbReference type="Gene3D" id="3.40.50.1820">
    <property type="entry name" value="alpha/beta hydrolase"/>
    <property type="match status" value="1"/>
</dbReference>
<evidence type="ECO:0000313" key="1">
    <source>
        <dbReference type="EMBL" id="MFC3051855.1"/>
    </source>
</evidence>